<proteinExistence type="predicted"/>
<dbReference type="Proteomes" id="UP001338125">
    <property type="component" value="Unassembled WGS sequence"/>
</dbReference>
<evidence type="ECO:0000259" key="2">
    <source>
        <dbReference type="Pfam" id="PF22974"/>
    </source>
</evidence>
<gene>
    <name evidence="4" type="ORF">PT974_04794</name>
</gene>
<dbReference type="Pfam" id="PF22974">
    <property type="entry name" value="DUF7029"/>
    <property type="match status" value="1"/>
</dbReference>
<feature type="region of interest" description="Disordered" evidence="1">
    <location>
        <begin position="382"/>
        <end position="403"/>
    </location>
</feature>
<reference evidence="4 5" key="1">
    <citation type="submission" date="2024-01" db="EMBL/GenBank/DDBJ databases">
        <title>Complete genome of Cladobotryum mycophilum ATHUM6906.</title>
        <authorList>
            <person name="Christinaki A.C."/>
            <person name="Myridakis A.I."/>
            <person name="Kouvelis V.N."/>
        </authorList>
    </citation>
    <scope>NUCLEOTIDE SEQUENCE [LARGE SCALE GENOMIC DNA]</scope>
    <source>
        <strain evidence="4 5">ATHUM6906</strain>
    </source>
</reference>
<protein>
    <submittedName>
        <fullName evidence="4">Uncharacterized protein</fullName>
    </submittedName>
</protein>
<keyword evidence="5" id="KW-1185">Reference proteome</keyword>
<feature type="domain" description="DUF7029" evidence="2">
    <location>
        <begin position="95"/>
        <end position="193"/>
    </location>
</feature>
<evidence type="ECO:0000313" key="4">
    <source>
        <dbReference type="EMBL" id="KAK5994321.1"/>
    </source>
</evidence>
<evidence type="ECO:0000259" key="3">
    <source>
        <dbReference type="Pfam" id="PF23865"/>
    </source>
</evidence>
<evidence type="ECO:0000313" key="5">
    <source>
        <dbReference type="Proteomes" id="UP001338125"/>
    </source>
</evidence>
<comment type="caution">
    <text evidence="4">The sequence shown here is derived from an EMBL/GenBank/DDBJ whole genome shotgun (WGS) entry which is preliminary data.</text>
</comment>
<sequence length="855" mass="93294">MRFKSHLAAGLAVANASAVYADDILQVSLPLEKLLHVSPPLSSGSISMYPGRHPTHDGADLDFLVPRLSREMYFAQEGHRKAIHGSKHAQLKAIFKYPTVILDQSDHLKSIKCNDYSIEVCFRNLEARNAVEKSWAENTHSGTFHLITYHRGCGDLTGHKRSYFLASQPVRNSDTDCVVVPTKPINEQDAFESGEFSWGIYEDPEERRRAASVARGHIRALSAGDYSGMELSPDETVDIDDDLAAADEFFNTTAIDPYDSGPDDPIEFVEEDGTVEKRGCPMASRGFTIRARSVDSMSSKVYQGLVAAFKVAKRWIKGKINLVHNIMDYAGYNTEGFYETFKSTIPHSFHHDYHVDNFISTDSNGIGSLVLGEAGYLVYQNKGKGSKRPGGDPGGGKDQESSKGALRSHASNFAFDALTGIKSGRLVVDTTTDTKVYAHIGIMIGGSYPIDKYQKQIAATPFSPITVPGLFTIGPELSISASLNFDLSGEAELIVGGNVTLSPGRAILDLKEKTGCRIESGLVPSFDPVARASGRIEVVAALGLPIALEIGVDILNGQFKSTVGLVNTPSAYISAGISVGAGSPCDDGIELRLGARNKIEISAFDHWSLVVHDLTLYDHGLGCVSRSGFDKDKVQPDKSPIFEYAKKKLAGDGDLYVDIPTPLRNLASHLGSLKRPRYWSVIMDKEETSILVSGKDGYIYLAKPGEQNELTEAWGTVEPSSGLYAFDTLGRVLSYDKAEYKKTDTFMATMRVSHTTKVLINNVLGIMVALQYHSESPSGPLVMFLAGVRHVRYPTFCKISGQGLRLYATQYVVHEDGKVLDDEGDEYEGADDIFAQLGLNKTDCRTMNLLVSGFK</sequence>
<dbReference type="InterPro" id="IPR054293">
    <property type="entry name" value="DUF7029"/>
</dbReference>
<dbReference type="InterPro" id="IPR055647">
    <property type="entry name" value="DUF7223"/>
</dbReference>
<dbReference type="EMBL" id="JAVFKD010000010">
    <property type="protein sequence ID" value="KAK5994321.1"/>
    <property type="molecule type" value="Genomic_DNA"/>
</dbReference>
<feature type="domain" description="DUF7223" evidence="3">
    <location>
        <begin position="433"/>
        <end position="587"/>
    </location>
</feature>
<name>A0ABR0SRC2_9HYPO</name>
<dbReference type="Pfam" id="PF23865">
    <property type="entry name" value="DUF7223"/>
    <property type="match status" value="1"/>
</dbReference>
<organism evidence="4 5">
    <name type="scientific">Cladobotryum mycophilum</name>
    <dbReference type="NCBI Taxonomy" id="491253"/>
    <lineage>
        <taxon>Eukaryota</taxon>
        <taxon>Fungi</taxon>
        <taxon>Dikarya</taxon>
        <taxon>Ascomycota</taxon>
        <taxon>Pezizomycotina</taxon>
        <taxon>Sordariomycetes</taxon>
        <taxon>Hypocreomycetidae</taxon>
        <taxon>Hypocreales</taxon>
        <taxon>Hypocreaceae</taxon>
        <taxon>Cladobotryum</taxon>
    </lineage>
</organism>
<evidence type="ECO:0000256" key="1">
    <source>
        <dbReference type="SAM" id="MobiDB-lite"/>
    </source>
</evidence>
<accession>A0ABR0SRC2</accession>